<dbReference type="Proteomes" id="UP000002488">
    <property type="component" value="Unassembled WGS sequence"/>
</dbReference>
<feature type="region of interest" description="Disordered" evidence="1">
    <location>
        <begin position="1009"/>
        <end position="1031"/>
    </location>
</feature>
<evidence type="ECO:0000256" key="1">
    <source>
        <dbReference type="SAM" id="MobiDB-lite"/>
    </source>
</evidence>
<comment type="caution">
    <text evidence="4">The sequence shown here is derived from an EMBL/GenBank/DDBJ whole genome shotgun (WGS) entry which is preliminary data.</text>
</comment>
<name>C6LUK0_GIAIB</name>
<feature type="chain" id="PRO_5002966769" evidence="3">
    <location>
        <begin position="26"/>
        <end position="1432"/>
    </location>
</feature>
<gene>
    <name evidence="4" type="ORF">GL50581_2453</name>
</gene>
<sequence>MPRGCLVNFMHYLIVFAILFFATEPLKPTTTNAYLSVLSNGTVLTSIDGSLLNVELPSTVKQVVSGWVVALIYDDNNESQLRIEKICTPEASTHSFFMSHHNSPAPEARASGTINIDTCTYNPPIRTTYYNESTTPWLQGKSLNTSVFRVAYSDQDQTKYGSECISEEEVRSYLYSISTSMRLLTNSKAFFNVQDSFISPVCIPSSYSDADTPNNDVIRFLNTQNASLYDDSPPSNRASVPNLDSNSSTPTYEWLKKVPARASFRLFISSTFSNYDSYKLTLNATELFSYTAHYWNGGPWVYIPHTPSSVTVDTNAISTTTELMRSFWFLAELGVAKITSLTSLLDNSKATATQLDPMEIMGSGEATEFSVPSLRWQIYQMGIVSPSFHVKIEQSRSSIATYQTYTLLASDCPYTRSFLPSSSTIAMAIEIVLDSSFISNLSRTVSFILEYRRSSSYSFGGLSIRVIAGDPQAPGSRFDAVAYSVQSEVDATQPLFLAMAQPIPGRAWRCPLCDLKSFSLVVDETIAPCYTSSLTEMLNSKVHTKISQLSYAAISYVYQPTVDSNQPSHGSSSSNNTTSELSFLPFELTISPGIVCTSSIPTIESTSVATINCSSYTYALNPVSFNIRPIFRRGGGALRYYTQDVAYSWPHYTFSYPSTSFSGGTNTDQSCLWFSVDPSTSTKLQVKLSGSTSAQKELPATLLVHYVCGWQTSSSEDTADIVDVYHSKHGQMANALLIFTDEGYKTIRSTVPHGYIAVRDMYWNIHTWIYYSKLKKATANTTASLSVDELLDSDSDLRRDYEFTYRVLRLPYTDTQCTFRYHAHGYTENESLSNYSNTYSYTRYKTKTKRIAITRLDYSSGSYTFTSASMPSPDSMDYNCTAAVFMPTLFLSKRWYALMDSYNADNDVEIYLDFHTDLPEYLVIFVSTIRDVASIDCRMLAVVQRSVRDEAGEMVMISYKLSLKNLIGDPSFKYKSNNATDGVSISFSDDVTLVNMRIVSVKSRVAGSAQQGEPAVDKERGSNDTAGEPPKYTLTIPSGTVLCTPKSANITTWTHENFNVIINGKQYTVSSSAVHTVNSGYTFYRGLYTVPYRYWDDNYDPGRESTNCPQKTYLWRGLNSSLSCIPCPDGSICRDNIRTSCGFGFFTSKNSESCDRVYPGNYTTMTEETAYQEPSYHVRHSLDGSGYLTTNCPPYLFMKDAFCKTCTPLGYLCIPGGQQILCPKGFRCIRGEAIPCIDDEYQDNEGQSTCNKGVSALVCNIKKNEVNTPCSIVEQEYTATLPLAIHSLVNDGPNVGCRACPAGHSCKSIKSTTTLSVQRCPLEKYSTVGLPQCKGCPPGDMQSAIGDVCIHIPLKVRDDANVNPDDDLCTPANCAHRCVNDVCVAPILPMWATVTIYVGASVLISVLITIFIILSFKYCRQCKIRRRRCNGL</sequence>
<accession>C6LUK0</accession>
<dbReference type="EMBL" id="ACGJ01002318">
    <property type="protein sequence ID" value="EET00309.1"/>
    <property type="molecule type" value="Genomic_DNA"/>
</dbReference>
<evidence type="ECO:0000256" key="2">
    <source>
        <dbReference type="SAM" id="Phobius"/>
    </source>
</evidence>
<keyword evidence="2" id="KW-1133">Transmembrane helix</keyword>
<keyword evidence="2" id="KW-0472">Membrane</keyword>
<feature type="signal peptide" evidence="3">
    <location>
        <begin position="1"/>
        <end position="25"/>
    </location>
</feature>
<evidence type="ECO:0000313" key="5">
    <source>
        <dbReference type="Proteomes" id="UP000002488"/>
    </source>
</evidence>
<keyword evidence="3" id="KW-0732">Signal</keyword>
<keyword evidence="2" id="KW-0812">Transmembrane</keyword>
<dbReference type="OMA" id="ITTWTHE"/>
<dbReference type="OrthoDB" id="439917at2759"/>
<organism evidence="4 5">
    <name type="scientific">Giardia intestinalis (strain ATCC 50581 / GS clone H7)</name>
    <name type="common">Giardia lamblia</name>
    <dbReference type="NCBI Taxonomy" id="598745"/>
    <lineage>
        <taxon>Eukaryota</taxon>
        <taxon>Metamonada</taxon>
        <taxon>Diplomonadida</taxon>
        <taxon>Hexamitidae</taxon>
        <taxon>Giardiinae</taxon>
        <taxon>Giardia</taxon>
    </lineage>
</organism>
<protein>
    <submittedName>
        <fullName evidence="4">Uncharacterized protein</fullName>
    </submittedName>
</protein>
<reference evidence="4 5" key="1">
    <citation type="journal article" date="2009" name="PLoS Pathog.">
        <title>Draft genome sequencing of giardia intestinalis assemblage B isolate GS: is human giardiasis caused by two different species?</title>
        <authorList>
            <person name="Franzen O."/>
            <person name="Jerlstrom-Hultqvist J."/>
            <person name="Castro E."/>
            <person name="Sherwood E."/>
            <person name="Ankarklev J."/>
            <person name="Reiner D.S."/>
            <person name="Palm D."/>
            <person name="Andersson J.O."/>
            <person name="Andersson B."/>
            <person name="Svard S.G."/>
        </authorList>
    </citation>
    <scope>NUCLEOTIDE SEQUENCE [LARGE SCALE GENOMIC DNA]</scope>
    <source>
        <strain evidence="5">ATCC 50581 / GS clone H7</strain>
    </source>
</reference>
<proteinExistence type="predicted"/>
<evidence type="ECO:0000256" key="3">
    <source>
        <dbReference type="SAM" id="SignalP"/>
    </source>
</evidence>
<feature type="transmembrane region" description="Helical" evidence="2">
    <location>
        <begin position="1390"/>
        <end position="1418"/>
    </location>
</feature>
<evidence type="ECO:0000313" key="4">
    <source>
        <dbReference type="EMBL" id="EET00309.1"/>
    </source>
</evidence>
<dbReference type="VEuPathDB" id="GiardiaDB:GL50581_2453"/>